<protein>
    <submittedName>
        <fullName evidence="1">Uncharacterized protein</fullName>
    </submittedName>
</protein>
<keyword evidence="2" id="KW-1185">Reference proteome</keyword>
<reference evidence="1 2" key="1">
    <citation type="journal article" date="2014" name="Genome Biol. Evol.">
        <title>The secreted proteins of Achlya hypogyna and Thraustotheca clavata identify the ancestral oomycete secretome and reveal gene acquisitions by horizontal gene transfer.</title>
        <authorList>
            <person name="Misner I."/>
            <person name="Blouin N."/>
            <person name="Leonard G."/>
            <person name="Richards T.A."/>
            <person name="Lane C.E."/>
        </authorList>
    </citation>
    <scope>NUCLEOTIDE SEQUENCE [LARGE SCALE GENOMIC DNA]</scope>
    <source>
        <strain evidence="1 2">ATCC 48635</strain>
    </source>
</reference>
<evidence type="ECO:0000313" key="2">
    <source>
        <dbReference type="Proteomes" id="UP000243579"/>
    </source>
</evidence>
<proteinExistence type="predicted"/>
<evidence type="ECO:0000313" key="1">
    <source>
        <dbReference type="EMBL" id="OQR80579.1"/>
    </source>
</evidence>
<name>A0A1V9Y4D7_ACHHY</name>
<accession>A0A1V9Y4D7</accession>
<dbReference type="AlphaFoldDB" id="A0A1V9Y4D7"/>
<dbReference type="EMBL" id="JNBR01002923">
    <property type="protein sequence ID" value="OQR80579.1"/>
    <property type="molecule type" value="Genomic_DNA"/>
</dbReference>
<gene>
    <name evidence="1" type="ORF">ACHHYP_17450</name>
</gene>
<sequence>MAELEPLLAKHAEGQLTFDDVAPLQRHSSRDVVGWLHMGTGPLTKGIDVSLAIASLLKDNTQPHLGDYLAAIVKCERDTQNNVLRWGLATPEALQGLKGKHLRLRVTRRGSKGSPATTFVSYPMVAPHALDGFYLDVPGGLDGRADERAMFDLFSRMEPRFLWGSYTCVSAATGLADSRYRLHFLNEGVPATLVRNGRMIEELIFHGRRLRVYGKGCRSWTSPNLFALLQDHVELSTAVHQLVDGNTTFTTITPAVSITDPEPSSAPSLAEEYTTLLKHDAGTPTLVEVTFPSLLSELSHTDAKGPRAG</sequence>
<dbReference type="OrthoDB" id="79844at2759"/>
<dbReference type="Proteomes" id="UP000243579">
    <property type="component" value="Unassembled WGS sequence"/>
</dbReference>
<comment type="caution">
    <text evidence="1">The sequence shown here is derived from an EMBL/GenBank/DDBJ whole genome shotgun (WGS) entry which is preliminary data.</text>
</comment>
<organism evidence="1 2">
    <name type="scientific">Achlya hypogyna</name>
    <name type="common">Oomycete</name>
    <name type="synonym">Protoachlya hypogyna</name>
    <dbReference type="NCBI Taxonomy" id="1202772"/>
    <lineage>
        <taxon>Eukaryota</taxon>
        <taxon>Sar</taxon>
        <taxon>Stramenopiles</taxon>
        <taxon>Oomycota</taxon>
        <taxon>Saprolegniomycetes</taxon>
        <taxon>Saprolegniales</taxon>
        <taxon>Achlyaceae</taxon>
        <taxon>Achlya</taxon>
    </lineage>
</organism>